<organism evidence="4 5">
    <name type="scientific">Yeguia hominis</name>
    <dbReference type="NCBI Taxonomy" id="2763662"/>
    <lineage>
        <taxon>Bacteria</taxon>
        <taxon>Bacillati</taxon>
        <taxon>Bacillota</taxon>
        <taxon>Clostridia</taxon>
        <taxon>Eubacteriales</taxon>
        <taxon>Yeguiaceae</taxon>
        <taxon>Yeguia</taxon>
    </lineage>
</organism>
<protein>
    <submittedName>
        <fullName evidence="4">TetR/AcrR family transcriptional regulator C-terminal domain-containing protein</fullName>
    </submittedName>
</protein>
<feature type="DNA-binding region" description="H-T-H motif" evidence="2">
    <location>
        <begin position="34"/>
        <end position="53"/>
    </location>
</feature>
<feature type="domain" description="HTH tetR-type" evidence="3">
    <location>
        <begin position="11"/>
        <end position="71"/>
    </location>
</feature>
<dbReference type="InterPro" id="IPR050624">
    <property type="entry name" value="HTH-type_Tx_Regulator"/>
</dbReference>
<keyword evidence="5" id="KW-1185">Reference proteome</keyword>
<dbReference type="InterPro" id="IPR001647">
    <property type="entry name" value="HTH_TetR"/>
</dbReference>
<gene>
    <name evidence="4" type="ORF">IAG03_07155</name>
</gene>
<reference evidence="4" key="1">
    <citation type="submission" date="2020-08" db="EMBL/GenBank/DDBJ databases">
        <title>Genome public.</title>
        <authorList>
            <person name="Liu C."/>
            <person name="Sun Q."/>
        </authorList>
    </citation>
    <scope>NUCLEOTIDE SEQUENCE</scope>
    <source>
        <strain evidence="4">NSJ-40</strain>
    </source>
</reference>
<dbReference type="InterPro" id="IPR039532">
    <property type="entry name" value="TetR_C_Firmicutes"/>
</dbReference>
<dbReference type="PROSITE" id="PS50977">
    <property type="entry name" value="HTH_TETR_2"/>
    <property type="match status" value="1"/>
</dbReference>
<dbReference type="Gene3D" id="1.10.357.10">
    <property type="entry name" value="Tetracycline Repressor, domain 2"/>
    <property type="match status" value="1"/>
</dbReference>
<dbReference type="SUPFAM" id="SSF46689">
    <property type="entry name" value="Homeodomain-like"/>
    <property type="match status" value="1"/>
</dbReference>
<accession>A0A926D8L1</accession>
<dbReference type="PANTHER" id="PTHR43479:SF7">
    <property type="entry name" value="TETR-FAMILY TRANSCRIPTIONAL REGULATOR"/>
    <property type="match status" value="1"/>
</dbReference>
<dbReference type="GO" id="GO:0003677">
    <property type="term" value="F:DNA binding"/>
    <property type="evidence" value="ECO:0007669"/>
    <property type="project" value="UniProtKB-UniRule"/>
</dbReference>
<dbReference type="RefSeq" id="WP_249319439.1">
    <property type="nucleotide sequence ID" value="NZ_JACRSN010000009.1"/>
</dbReference>
<keyword evidence="1 2" id="KW-0238">DNA-binding</keyword>
<evidence type="ECO:0000256" key="1">
    <source>
        <dbReference type="ARBA" id="ARBA00023125"/>
    </source>
</evidence>
<dbReference type="InterPro" id="IPR009057">
    <property type="entry name" value="Homeodomain-like_sf"/>
</dbReference>
<dbReference type="AlphaFoldDB" id="A0A926D8L1"/>
<proteinExistence type="predicted"/>
<evidence type="ECO:0000313" key="4">
    <source>
        <dbReference type="EMBL" id="MBC8533783.1"/>
    </source>
</evidence>
<name>A0A926D8L1_9FIRM</name>
<dbReference type="Pfam" id="PF14278">
    <property type="entry name" value="TetR_C_8"/>
    <property type="match status" value="1"/>
</dbReference>
<dbReference type="Pfam" id="PF00440">
    <property type="entry name" value="TetR_N"/>
    <property type="match status" value="1"/>
</dbReference>
<evidence type="ECO:0000259" key="3">
    <source>
        <dbReference type="PROSITE" id="PS50977"/>
    </source>
</evidence>
<evidence type="ECO:0000313" key="5">
    <source>
        <dbReference type="Proteomes" id="UP000651482"/>
    </source>
</evidence>
<sequence>METKTVDRRIRKTKRQLRAALVKLIAQKSVQEITVKELADTADINRGTFYIHYRDVYHLIEQTEQDILEEFQQLVRTWTENPQKRNSYRFLIEIFSFFADNSEICIALIGKNGDIRFLEQLKDVVKSPGFREWILAESGIQPQDFAYCYEFIASGCVGLFQVWVENGMQEPPEAIARLTERLILQGIRAPLRPISDSGHAKA</sequence>
<dbReference type="EMBL" id="JACRSN010000009">
    <property type="protein sequence ID" value="MBC8533783.1"/>
    <property type="molecule type" value="Genomic_DNA"/>
</dbReference>
<evidence type="ECO:0000256" key="2">
    <source>
        <dbReference type="PROSITE-ProRule" id="PRU00335"/>
    </source>
</evidence>
<dbReference type="PANTHER" id="PTHR43479">
    <property type="entry name" value="ACREF/ENVCD OPERON REPRESSOR-RELATED"/>
    <property type="match status" value="1"/>
</dbReference>
<comment type="caution">
    <text evidence="4">The sequence shown here is derived from an EMBL/GenBank/DDBJ whole genome shotgun (WGS) entry which is preliminary data.</text>
</comment>
<dbReference type="Proteomes" id="UP000651482">
    <property type="component" value="Unassembled WGS sequence"/>
</dbReference>